<evidence type="ECO:0000313" key="4">
    <source>
        <dbReference type="EMBL" id="SFD35621.1"/>
    </source>
</evidence>
<keyword evidence="2" id="KW-0520">NAD</keyword>
<dbReference type="EMBL" id="FOLG01000043">
    <property type="protein sequence ID" value="SFD35621.1"/>
    <property type="molecule type" value="Genomic_DNA"/>
</dbReference>
<dbReference type="SUPFAM" id="SSF51735">
    <property type="entry name" value="NAD(P)-binding Rossmann-fold domains"/>
    <property type="match status" value="1"/>
</dbReference>
<dbReference type="InterPro" id="IPR006140">
    <property type="entry name" value="D-isomer_DH_NAD-bd"/>
</dbReference>
<organism evidence="4 5">
    <name type="scientific">Tropicimonas isoalkanivorans</name>
    <dbReference type="NCBI Taxonomy" id="441112"/>
    <lineage>
        <taxon>Bacteria</taxon>
        <taxon>Pseudomonadati</taxon>
        <taxon>Pseudomonadota</taxon>
        <taxon>Alphaproteobacteria</taxon>
        <taxon>Rhodobacterales</taxon>
        <taxon>Roseobacteraceae</taxon>
        <taxon>Tropicimonas</taxon>
    </lineage>
</organism>
<proteinExistence type="predicted"/>
<keyword evidence="5" id="KW-1185">Reference proteome</keyword>
<name>A0A1I1RMR1_9RHOB</name>
<dbReference type="GO" id="GO:0051287">
    <property type="term" value="F:NAD binding"/>
    <property type="evidence" value="ECO:0007669"/>
    <property type="project" value="InterPro"/>
</dbReference>
<keyword evidence="1" id="KW-0560">Oxidoreductase</keyword>
<dbReference type="Proteomes" id="UP000198728">
    <property type="component" value="Unassembled WGS sequence"/>
</dbReference>
<gene>
    <name evidence="4" type="ORF">SAMN04488094_1432</name>
</gene>
<sequence>MDVAYSDIAEKPGTEGWTFEKDPVALAERSDFLFVTLAASAATRHIVDRNVIESLGPNGMIINVSRASNIDESARLDALETGRLGAAALDVFENEPAHDPRFLALDNVLLQPHHASGRWRHARR</sequence>
<dbReference type="Pfam" id="PF02826">
    <property type="entry name" value="2-Hacid_dh_C"/>
    <property type="match status" value="1"/>
</dbReference>
<dbReference type="InterPro" id="IPR050223">
    <property type="entry name" value="D-isomer_2-hydroxyacid_DH"/>
</dbReference>
<reference evidence="4 5" key="1">
    <citation type="submission" date="2016-10" db="EMBL/GenBank/DDBJ databases">
        <authorList>
            <person name="de Groot N.N."/>
        </authorList>
    </citation>
    <scope>NUCLEOTIDE SEQUENCE [LARGE SCALE GENOMIC DNA]</scope>
    <source>
        <strain evidence="4 5">DSM 19548</strain>
    </source>
</reference>
<dbReference type="PANTHER" id="PTHR10996">
    <property type="entry name" value="2-HYDROXYACID DEHYDROGENASE-RELATED"/>
    <property type="match status" value="1"/>
</dbReference>
<evidence type="ECO:0000259" key="3">
    <source>
        <dbReference type="Pfam" id="PF02826"/>
    </source>
</evidence>
<feature type="domain" description="D-isomer specific 2-hydroxyacid dehydrogenase NAD-binding" evidence="3">
    <location>
        <begin position="1"/>
        <end position="115"/>
    </location>
</feature>
<evidence type="ECO:0000313" key="5">
    <source>
        <dbReference type="Proteomes" id="UP000198728"/>
    </source>
</evidence>
<dbReference type="GO" id="GO:0005829">
    <property type="term" value="C:cytosol"/>
    <property type="evidence" value="ECO:0007669"/>
    <property type="project" value="TreeGrafter"/>
</dbReference>
<dbReference type="InterPro" id="IPR036291">
    <property type="entry name" value="NAD(P)-bd_dom_sf"/>
</dbReference>
<accession>A0A1I1RMR1</accession>
<dbReference type="PANTHER" id="PTHR10996:SF178">
    <property type="entry name" value="2-HYDROXYACID DEHYDROGENASE YGL185C-RELATED"/>
    <property type="match status" value="1"/>
</dbReference>
<evidence type="ECO:0000256" key="1">
    <source>
        <dbReference type="ARBA" id="ARBA00023002"/>
    </source>
</evidence>
<protein>
    <submittedName>
        <fullName evidence="4">D-isomer specific 2-hydroxyacid dehydrogenase, NAD binding domain</fullName>
    </submittedName>
</protein>
<dbReference type="STRING" id="441112.SAMN04488094_1432"/>
<dbReference type="Gene3D" id="3.40.50.720">
    <property type="entry name" value="NAD(P)-binding Rossmann-like Domain"/>
    <property type="match status" value="1"/>
</dbReference>
<dbReference type="GO" id="GO:0016618">
    <property type="term" value="F:hydroxypyruvate reductase [NAD(P)H] activity"/>
    <property type="evidence" value="ECO:0007669"/>
    <property type="project" value="TreeGrafter"/>
</dbReference>
<dbReference type="GO" id="GO:0030267">
    <property type="term" value="F:glyoxylate reductase (NADPH) activity"/>
    <property type="evidence" value="ECO:0007669"/>
    <property type="project" value="TreeGrafter"/>
</dbReference>
<evidence type="ECO:0000256" key="2">
    <source>
        <dbReference type="ARBA" id="ARBA00023027"/>
    </source>
</evidence>
<dbReference type="AlphaFoldDB" id="A0A1I1RMR1"/>